<accession>A0ABR3VGK7</accession>
<protein>
    <recommendedName>
        <fullName evidence="6">Protein YIP</fullName>
    </recommendedName>
</protein>
<dbReference type="Proteomes" id="UP001583172">
    <property type="component" value="Unassembled WGS sequence"/>
</dbReference>
<sequence length="328" mass="33193">MSQYYNPPPNQGYAPSGGAQNLQFYPSNYGQPVSGHATPSQASYGYGGPSSGAYGSSAPFTSGYGDPSDVSGRLGEQGGLRTGWLAAFSTEGYPGEPPLLEELGVNVGHIRQKTVAVLNPLSRPDQHLMDDSDLAGPIFFFLLYGTFLLLSGRVHFGYIYGLAVFGSILLHGILSLMAPAGSASSAESVAAGGSYAAAYAAAPGTDAGAGPTAMGSSASAGKNGSSGGLTFARSASVLGYCLLPLLATSLVGIFMPMDKPVGIALSAAAILWCTWSASGIFCAVGGMRGMRALVAYPLALFYVGFGIIAVFSSRGSGSFAKVAGGNGL</sequence>
<keyword evidence="10" id="KW-1185">Reference proteome</keyword>
<keyword evidence="5 6" id="KW-0472">Membrane</keyword>
<dbReference type="PANTHER" id="PTHR21236:SF2">
    <property type="entry name" value="PROTEIN YIPF"/>
    <property type="match status" value="1"/>
</dbReference>
<feature type="transmembrane region" description="Helical" evidence="6">
    <location>
        <begin position="237"/>
        <end position="257"/>
    </location>
</feature>
<comment type="caution">
    <text evidence="9">The sequence shown here is derived from an EMBL/GenBank/DDBJ whole genome shotgun (WGS) entry which is preliminary data.</text>
</comment>
<dbReference type="InterPro" id="IPR045231">
    <property type="entry name" value="Yip1/4-like"/>
</dbReference>
<reference evidence="9 10" key="1">
    <citation type="journal article" date="2024" name="Commun. Biol.">
        <title>Comparative genomic analysis of thermophilic fungi reveals convergent evolutionary adaptations and gene losses.</title>
        <authorList>
            <person name="Steindorff A.S."/>
            <person name="Aguilar-Pontes M.V."/>
            <person name="Robinson A.J."/>
            <person name="Andreopoulos B."/>
            <person name="LaButti K."/>
            <person name="Kuo A."/>
            <person name="Mondo S."/>
            <person name="Riley R."/>
            <person name="Otillar R."/>
            <person name="Haridas S."/>
            <person name="Lipzen A."/>
            <person name="Grimwood J."/>
            <person name="Schmutz J."/>
            <person name="Clum A."/>
            <person name="Reid I.D."/>
            <person name="Moisan M.C."/>
            <person name="Butler G."/>
            <person name="Nguyen T.T.M."/>
            <person name="Dewar K."/>
            <person name="Conant G."/>
            <person name="Drula E."/>
            <person name="Henrissat B."/>
            <person name="Hansel C."/>
            <person name="Singer S."/>
            <person name="Hutchinson M.I."/>
            <person name="de Vries R.P."/>
            <person name="Natvig D.O."/>
            <person name="Powell A.J."/>
            <person name="Tsang A."/>
            <person name="Grigoriev I.V."/>
        </authorList>
    </citation>
    <scope>NUCLEOTIDE SEQUENCE [LARGE SCALE GENOMIC DNA]</scope>
    <source>
        <strain evidence="9 10">CBS 620.91</strain>
    </source>
</reference>
<feature type="region of interest" description="Disordered" evidence="7">
    <location>
        <begin position="24"/>
        <end position="44"/>
    </location>
</feature>
<organism evidence="9 10">
    <name type="scientific">Humicola insolens</name>
    <name type="common">Soft-rot fungus</name>
    <dbReference type="NCBI Taxonomy" id="85995"/>
    <lineage>
        <taxon>Eukaryota</taxon>
        <taxon>Fungi</taxon>
        <taxon>Dikarya</taxon>
        <taxon>Ascomycota</taxon>
        <taxon>Pezizomycotina</taxon>
        <taxon>Sordariomycetes</taxon>
        <taxon>Sordariomycetidae</taxon>
        <taxon>Sordariales</taxon>
        <taxon>Chaetomiaceae</taxon>
        <taxon>Mycothermus</taxon>
    </lineage>
</organism>
<comment type="similarity">
    <text evidence="2 6">Belongs to the YIP1 family.</text>
</comment>
<evidence type="ECO:0000256" key="3">
    <source>
        <dbReference type="ARBA" id="ARBA00022692"/>
    </source>
</evidence>
<evidence type="ECO:0000313" key="9">
    <source>
        <dbReference type="EMBL" id="KAL1840998.1"/>
    </source>
</evidence>
<evidence type="ECO:0000256" key="1">
    <source>
        <dbReference type="ARBA" id="ARBA00004141"/>
    </source>
</evidence>
<evidence type="ECO:0000256" key="5">
    <source>
        <dbReference type="ARBA" id="ARBA00023136"/>
    </source>
</evidence>
<comment type="subcellular location">
    <subcellularLocation>
        <location evidence="6">Golgi apparatus membrane</location>
        <topology evidence="6">Multi-pass membrane protein</topology>
    </subcellularLocation>
    <subcellularLocation>
        <location evidence="1">Membrane</location>
        <topology evidence="1">Multi-pass membrane protein</topology>
    </subcellularLocation>
</comment>
<evidence type="ECO:0000256" key="7">
    <source>
        <dbReference type="SAM" id="MobiDB-lite"/>
    </source>
</evidence>
<proteinExistence type="inferred from homology"/>
<evidence type="ECO:0000313" key="10">
    <source>
        <dbReference type="Proteomes" id="UP001583172"/>
    </source>
</evidence>
<keyword evidence="3 6" id="KW-0812">Transmembrane</keyword>
<keyword evidence="4 6" id="KW-1133">Transmembrane helix</keyword>
<feature type="domain" description="Yip1" evidence="8">
    <location>
        <begin position="119"/>
        <end position="308"/>
    </location>
</feature>
<evidence type="ECO:0000259" key="8">
    <source>
        <dbReference type="Pfam" id="PF04893"/>
    </source>
</evidence>
<evidence type="ECO:0000256" key="6">
    <source>
        <dbReference type="RuleBase" id="RU361264"/>
    </source>
</evidence>
<feature type="transmembrane region" description="Helical" evidence="6">
    <location>
        <begin position="293"/>
        <end position="311"/>
    </location>
</feature>
<gene>
    <name evidence="9" type="ORF">VTJ49DRAFT_7552</name>
</gene>
<feature type="transmembrane region" description="Helical" evidence="6">
    <location>
        <begin position="158"/>
        <end position="178"/>
    </location>
</feature>
<feature type="transmembrane region" description="Helical" evidence="6">
    <location>
        <begin position="263"/>
        <end position="286"/>
    </location>
</feature>
<feature type="transmembrane region" description="Helical" evidence="6">
    <location>
        <begin position="134"/>
        <end position="152"/>
    </location>
</feature>
<dbReference type="Pfam" id="PF04893">
    <property type="entry name" value="Yip1"/>
    <property type="match status" value="1"/>
</dbReference>
<name>A0ABR3VGK7_HUMIN</name>
<evidence type="ECO:0000256" key="2">
    <source>
        <dbReference type="ARBA" id="ARBA00010596"/>
    </source>
</evidence>
<dbReference type="EMBL" id="JAZGSY010000091">
    <property type="protein sequence ID" value="KAL1840998.1"/>
    <property type="molecule type" value="Genomic_DNA"/>
</dbReference>
<dbReference type="InterPro" id="IPR006977">
    <property type="entry name" value="Yip1_dom"/>
</dbReference>
<dbReference type="PANTHER" id="PTHR21236">
    <property type="entry name" value="GOLGI MEMBRANE PROTEIN YIP1"/>
    <property type="match status" value="1"/>
</dbReference>
<evidence type="ECO:0000256" key="4">
    <source>
        <dbReference type="ARBA" id="ARBA00022989"/>
    </source>
</evidence>